<accession>A0A268NWK2</accession>
<evidence type="ECO:0000256" key="5">
    <source>
        <dbReference type="ARBA" id="ARBA00023136"/>
    </source>
</evidence>
<dbReference type="SUPFAM" id="SSF56519">
    <property type="entry name" value="Penicillin binding protein dimerisation domain"/>
    <property type="match status" value="1"/>
</dbReference>
<proteinExistence type="inferred from homology"/>
<dbReference type="UniPathway" id="UPA00219"/>
<dbReference type="InterPro" id="IPR036138">
    <property type="entry name" value="PBP_dimer_sf"/>
</dbReference>
<feature type="domain" description="Penicillin-binding protein dimerisation" evidence="8">
    <location>
        <begin position="170"/>
        <end position="338"/>
    </location>
</feature>
<dbReference type="Gene3D" id="3.90.1310.10">
    <property type="entry name" value="Penicillin-binding protein 2a (Domain 2)"/>
    <property type="match status" value="1"/>
</dbReference>
<evidence type="ECO:0000256" key="4">
    <source>
        <dbReference type="ARBA" id="ARBA00012448"/>
    </source>
</evidence>
<dbReference type="AlphaFoldDB" id="A0A268NWK2"/>
<dbReference type="GO" id="GO:0009252">
    <property type="term" value="P:peptidoglycan biosynthetic process"/>
    <property type="evidence" value="ECO:0007669"/>
    <property type="project" value="UniProtKB-UniPathway"/>
</dbReference>
<comment type="subcellular location">
    <subcellularLocation>
        <location evidence="1">Membrane</location>
    </subcellularLocation>
</comment>
<dbReference type="InterPro" id="IPR012338">
    <property type="entry name" value="Beta-lactam/transpept-like"/>
</dbReference>
<evidence type="ECO:0000259" key="9">
    <source>
        <dbReference type="Pfam" id="PF05223"/>
    </source>
</evidence>
<dbReference type="EC" id="3.4.16.4" evidence="4"/>
<dbReference type="Pfam" id="PF05223">
    <property type="entry name" value="MecA_N"/>
    <property type="match status" value="1"/>
</dbReference>
<dbReference type="Gene3D" id="3.40.710.10">
    <property type="entry name" value="DD-peptidase/beta-lactamase superfamily"/>
    <property type="match status" value="1"/>
</dbReference>
<organism evidence="10 11">
    <name type="scientific">Shouchella clausii</name>
    <name type="common">Alkalihalobacillus clausii</name>
    <dbReference type="NCBI Taxonomy" id="79880"/>
    <lineage>
        <taxon>Bacteria</taxon>
        <taxon>Bacillati</taxon>
        <taxon>Bacillota</taxon>
        <taxon>Bacilli</taxon>
        <taxon>Bacillales</taxon>
        <taxon>Bacillaceae</taxon>
        <taxon>Shouchella</taxon>
    </lineage>
</organism>
<dbReference type="EMBL" id="NPCC01000025">
    <property type="protein sequence ID" value="PAE87907.1"/>
    <property type="molecule type" value="Genomic_DNA"/>
</dbReference>
<dbReference type="Proteomes" id="UP000216207">
    <property type="component" value="Unassembled WGS sequence"/>
</dbReference>
<evidence type="ECO:0000259" key="7">
    <source>
        <dbReference type="Pfam" id="PF00905"/>
    </source>
</evidence>
<dbReference type="PANTHER" id="PTHR30627">
    <property type="entry name" value="PEPTIDOGLYCAN D,D-TRANSPEPTIDASE"/>
    <property type="match status" value="1"/>
</dbReference>
<dbReference type="InterPro" id="IPR032710">
    <property type="entry name" value="NTF2-like_dom_sf"/>
</dbReference>
<dbReference type="Pfam" id="PF03717">
    <property type="entry name" value="PBP_dimer"/>
    <property type="match status" value="1"/>
</dbReference>
<dbReference type="Gene3D" id="3.30.1390.30">
    <property type="entry name" value="Penicillin-binding protein 2a, domain 3"/>
    <property type="match status" value="1"/>
</dbReference>
<protein>
    <recommendedName>
        <fullName evidence="4">serine-type D-Ala-D-Ala carboxypeptidase</fullName>
        <ecNumber evidence="4">3.4.16.4</ecNumber>
    </recommendedName>
</protein>
<name>A0A268NWK2_SHOCL</name>
<dbReference type="InterPro" id="IPR005311">
    <property type="entry name" value="PBP_dimer"/>
</dbReference>
<dbReference type="SUPFAM" id="SSF56601">
    <property type="entry name" value="beta-lactamase/transpeptidase-like"/>
    <property type="match status" value="1"/>
</dbReference>
<comment type="caution">
    <text evidence="10">The sequence shown here is derived from an EMBL/GenBank/DDBJ whole genome shotgun (WGS) entry which is preliminary data.</text>
</comment>
<evidence type="ECO:0000256" key="2">
    <source>
        <dbReference type="ARBA" id="ARBA00004752"/>
    </source>
</evidence>
<dbReference type="Pfam" id="PF00905">
    <property type="entry name" value="Transpeptidase"/>
    <property type="match status" value="1"/>
</dbReference>
<feature type="domain" description="Penicillin-binding protein transpeptidase" evidence="7">
    <location>
        <begin position="371"/>
        <end position="669"/>
    </location>
</feature>
<keyword evidence="5" id="KW-0472">Membrane</keyword>
<dbReference type="GO" id="GO:0046677">
    <property type="term" value="P:response to antibiotic"/>
    <property type="evidence" value="ECO:0007669"/>
    <property type="project" value="InterPro"/>
</dbReference>
<evidence type="ECO:0000256" key="1">
    <source>
        <dbReference type="ARBA" id="ARBA00004370"/>
    </source>
</evidence>
<comment type="similarity">
    <text evidence="3">Belongs to the transpeptidase family.</text>
</comment>
<reference evidence="10 11" key="1">
    <citation type="submission" date="2017-07" db="EMBL/GenBank/DDBJ databases">
        <title>Isolation and whole genome analysis of endospore-forming bacteria from heroin.</title>
        <authorList>
            <person name="Kalinowski J."/>
            <person name="Ahrens B."/>
            <person name="Al-Dilaimi A."/>
            <person name="Winkler A."/>
            <person name="Wibberg D."/>
            <person name="Schleenbecker U."/>
            <person name="Ruckert C."/>
            <person name="Wolfel R."/>
            <person name="Grass G."/>
        </authorList>
    </citation>
    <scope>NUCLEOTIDE SEQUENCE [LARGE SCALE GENOMIC DNA]</scope>
    <source>
        <strain evidence="10 11">7539</strain>
    </source>
</reference>
<dbReference type="Gene3D" id="3.10.450.100">
    <property type="entry name" value="NTF2-like, domain 1"/>
    <property type="match status" value="1"/>
</dbReference>
<evidence type="ECO:0000259" key="8">
    <source>
        <dbReference type="Pfam" id="PF03717"/>
    </source>
</evidence>
<dbReference type="InterPro" id="IPR050515">
    <property type="entry name" value="Beta-lactam/transpept"/>
</dbReference>
<gene>
    <name evidence="10" type="ORF">CHH72_15685</name>
</gene>
<dbReference type="InterPro" id="IPR007887">
    <property type="entry name" value="MecA_N"/>
</dbReference>
<dbReference type="GO" id="GO:0008658">
    <property type="term" value="F:penicillin binding"/>
    <property type="evidence" value="ECO:0007669"/>
    <property type="project" value="InterPro"/>
</dbReference>
<evidence type="ECO:0000313" key="10">
    <source>
        <dbReference type="EMBL" id="PAE87907.1"/>
    </source>
</evidence>
<evidence type="ECO:0000256" key="6">
    <source>
        <dbReference type="ARBA" id="ARBA00034000"/>
    </source>
</evidence>
<evidence type="ECO:0000256" key="3">
    <source>
        <dbReference type="ARBA" id="ARBA00007171"/>
    </source>
</evidence>
<dbReference type="SUPFAM" id="SSF54427">
    <property type="entry name" value="NTF2-like"/>
    <property type="match status" value="1"/>
</dbReference>
<dbReference type="GO" id="GO:0071972">
    <property type="term" value="F:peptidoglycan L,D-transpeptidase activity"/>
    <property type="evidence" value="ECO:0007669"/>
    <property type="project" value="TreeGrafter"/>
</dbReference>
<dbReference type="GO" id="GO:0005886">
    <property type="term" value="C:plasma membrane"/>
    <property type="evidence" value="ECO:0007669"/>
    <property type="project" value="TreeGrafter"/>
</dbReference>
<evidence type="ECO:0000313" key="11">
    <source>
        <dbReference type="Proteomes" id="UP000216207"/>
    </source>
</evidence>
<feature type="domain" description="NTF2-like N-terminal transpeptidase" evidence="9">
    <location>
        <begin position="45"/>
        <end position="162"/>
    </location>
</feature>
<sequence>MIFVIFFEDLPISKGAVRELKRSGLLLFSAFAGMTLALAACSSSSPEDAANTYIEHWKNGEYKDMYAMLTNEAKENVDEETFITKHERIFSDLIAEFSVDPSFPDDYDGEGIESIPISISMETIAGPYSFEEGMEWVQAAEEENEWHLEWEPRLLFPQLEGDDVVRLDRTPGMRGDLYDVHGQALATNGEVLEMGVQPSLLEGQDDAVPILANELGLTEDYIEEQLSQGWVTPEAFVPLKQLPASENRLADSITEQVTAASYRRLNGRVYPFGEAAAHLTGYIGPITAEELEKRSSEGYSSSSKIGLAGLELVLEDRLRAKDGIEIYTASADGERKETIIESESEDGEDIHLTIDMDVQEAIFNEFAGKSGTSVALDPLTGETLALVSSPAYDPNLAALGFSSEERKKIEENEEMPLLNRFSASFSPGSTMKALTAAFGLEAGTLVPEETMEVSGHDWQPDDASGWGDYHIHRVTDPGGPVDLEGALMYSDNIYFAMEALKLGEEKLIEHAEAVGFGETLDYLYPLKKSQITGEDGFRSEPELAYSGSGQGQVLVNPVHLATMYTAFSNEGAMIQPVLEQSEQTGVVWKDHLSPETAAIIDDALGKVVSEKRGTAHAMEIDGYPLAAKTGTAELSGSQGESNDDVLGWVVAYNQDDPEMLVAFMQEGARSGEVVPKVKAVFEATR</sequence>
<dbReference type="PANTHER" id="PTHR30627:SF25">
    <property type="entry name" value="PENICILLIN-BINDING PROTEIN 3"/>
    <property type="match status" value="1"/>
</dbReference>
<dbReference type="InterPro" id="IPR001460">
    <property type="entry name" value="PCN-bd_Tpept"/>
</dbReference>
<dbReference type="GO" id="GO:0009002">
    <property type="term" value="F:serine-type D-Ala-D-Ala carboxypeptidase activity"/>
    <property type="evidence" value="ECO:0007669"/>
    <property type="project" value="UniProtKB-EC"/>
</dbReference>
<comment type="pathway">
    <text evidence="2">Cell wall biogenesis; peptidoglycan biosynthesis.</text>
</comment>
<dbReference type="GO" id="GO:0071555">
    <property type="term" value="P:cell wall organization"/>
    <property type="evidence" value="ECO:0007669"/>
    <property type="project" value="TreeGrafter"/>
</dbReference>
<comment type="catalytic activity">
    <reaction evidence="6">
        <text>Preferential cleavage: (Ac)2-L-Lys-D-Ala-|-D-Ala. Also transpeptidation of peptidyl-alanyl moieties that are N-acyl substituents of D-alanine.</text>
        <dbReference type="EC" id="3.4.16.4"/>
    </reaction>
</comment>